<sequence length="168" mass="19635">MENAGKPELNSPQICFTHQSGENVGSEIPRRGNRGTKEWNRRRRWRRLCLISQQCERGGERRRKSTYRREMVNPGGRETFARHCCCLFFLFFFFSVCLVFFPQLRSEELLMVKMREIEGRREGGKEKMSGAKGPFLVYRNGDSPTDEIDCVHSSVIAKYSVSLILFFH</sequence>
<feature type="compositionally biased region" description="Polar residues" evidence="1">
    <location>
        <begin position="10"/>
        <end position="23"/>
    </location>
</feature>
<accession>A0A2I0KM74</accession>
<keyword evidence="4" id="KW-1185">Reference proteome</keyword>
<gene>
    <name evidence="3" type="ORF">CRG98_010026</name>
</gene>
<dbReference type="Proteomes" id="UP000233551">
    <property type="component" value="Unassembled WGS sequence"/>
</dbReference>
<evidence type="ECO:0000256" key="1">
    <source>
        <dbReference type="SAM" id="MobiDB-lite"/>
    </source>
</evidence>
<feature type="transmembrane region" description="Helical" evidence="2">
    <location>
        <begin position="80"/>
        <end position="101"/>
    </location>
</feature>
<feature type="region of interest" description="Disordered" evidence="1">
    <location>
        <begin position="1"/>
        <end position="35"/>
    </location>
</feature>
<evidence type="ECO:0008006" key="5">
    <source>
        <dbReference type="Google" id="ProtNLM"/>
    </source>
</evidence>
<dbReference type="EMBL" id="PGOL01000491">
    <property type="protein sequence ID" value="PKI69578.1"/>
    <property type="molecule type" value="Genomic_DNA"/>
</dbReference>
<keyword evidence="2" id="KW-0472">Membrane</keyword>
<protein>
    <recommendedName>
        <fullName evidence="5">Transmembrane protein</fullName>
    </recommendedName>
</protein>
<dbReference type="AlphaFoldDB" id="A0A2I0KM74"/>
<comment type="caution">
    <text evidence="3">The sequence shown here is derived from an EMBL/GenBank/DDBJ whole genome shotgun (WGS) entry which is preliminary data.</text>
</comment>
<evidence type="ECO:0000313" key="4">
    <source>
        <dbReference type="Proteomes" id="UP000233551"/>
    </source>
</evidence>
<evidence type="ECO:0000313" key="3">
    <source>
        <dbReference type="EMBL" id="PKI69578.1"/>
    </source>
</evidence>
<keyword evidence="2" id="KW-0812">Transmembrane</keyword>
<evidence type="ECO:0000256" key="2">
    <source>
        <dbReference type="SAM" id="Phobius"/>
    </source>
</evidence>
<proteinExistence type="predicted"/>
<organism evidence="3 4">
    <name type="scientific">Punica granatum</name>
    <name type="common">Pomegranate</name>
    <dbReference type="NCBI Taxonomy" id="22663"/>
    <lineage>
        <taxon>Eukaryota</taxon>
        <taxon>Viridiplantae</taxon>
        <taxon>Streptophyta</taxon>
        <taxon>Embryophyta</taxon>
        <taxon>Tracheophyta</taxon>
        <taxon>Spermatophyta</taxon>
        <taxon>Magnoliopsida</taxon>
        <taxon>eudicotyledons</taxon>
        <taxon>Gunneridae</taxon>
        <taxon>Pentapetalae</taxon>
        <taxon>rosids</taxon>
        <taxon>malvids</taxon>
        <taxon>Myrtales</taxon>
        <taxon>Lythraceae</taxon>
        <taxon>Punica</taxon>
    </lineage>
</organism>
<name>A0A2I0KM74_PUNGR</name>
<reference evidence="3 4" key="1">
    <citation type="submission" date="2017-11" db="EMBL/GenBank/DDBJ databases">
        <title>De-novo sequencing of pomegranate (Punica granatum L.) genome.</title>
        <authorList>
            <person name="Akparov Z."/>
            <person name="Amiraslanov A."/>
            <person name="Hajiyeva S."/>
            <person name="Abbasov M."/>
            <person name="Kaur K."/>
            <person name="Hamwieh A."/>
            <person name="Solovyev V."/>
            <person name="Salamov A."/>
            <person name="Braich B."/>
            <person name="Kosarev P."/>
            <person name="Mahmoud A."/>
            <person name="Hajiyev E."/>
            <person name="Babayeva S."/>
            <person name="Izzatullayeva V."/>
            <person name="Mammadov A."/>
            <person name="Mammadov A."/>
            <person name="Sharifova S."/>
            <person name="Ojaghi J."/>
            <person name="Eynullazada K."/>
            <person name="Bayramov B."/>
            <person name="Abdulazimova A."/>
            <person name="Shahmuradov I."/>
        </authorList>
    </citation>
    <scope>NUCLEOTIDE SEQUENCE [LARGE SCALE GENOMIC DNA]</scope>
    <source>
        <strain evidence="4">cv. AG2017</strain>
        <tissue evidence="3">Leaf</tissue>
    </source>
</reference>
<keyword evidence="2" id="KW-1133">Transmembrane helix</keyword>